<evidence type="ECO:0000313" key="2">
    <source>
        <dbReference type="Proteomes" id="UP000623678"/>
    </source>
</evidence>
<sequence length="64" mass="6964">MDNSIATVVRNIQTVMDTGKVVVYNLNSIYFNTGEEKPGRETSTLSGMKLIAAGLGNWKSCPEI</sequence>
<protein>
    <submittedName>
        <fullName evidence="1">Uncharacterized protein</fullName>
    </submittedName>
</protein>
<keyword evidence="2" id="KW-1185">Reference proteome</keyword>
<proteinExistence type="predicted"/>
<reference evidence="1" key="1">
    <citation type="submission" date="2020-08" db="EMBL/GenBank/DDBJ databases">
        <title>Genome public.</title>
        <authorList>
            <person name="Liu C."/>
            <person name="Sun Q."/>
        </authorList>
    </citation>
    <scope>NUCLEOTIDE SEQUENCE</scope>
    <source>
        <strain evidence="1">NSJ-64</strain>
    </source>
</reference>
<dbReference type="EMBL" id="JACRTD010000004">
    <property type="protein sequence ID" value="MBC8585391.1"/>
    <property type="molecule type" value="Genomic_DNA"/>
</dbReference>
<accession>A0A926IHL1</accession>
<dbReference type="Proteomes" id="UP000623678">
    <property type="component" value="Unassembled WGS sequence"/>
</dbReference>
<name>A0A926IHL1_9FIRM</name>
<dbReference type="AlphaFoldDB" id="A0A926IHL1"/>
<gene>
    <name evidence="1" type="ORF">H8705_07325</name>
</gene>
<comment type="caution">
    <text evidence="1">The sequence shown here is derived from an EMBL/GenBank/DDBJ whole genome shotgun (WGS) entry which is preliminary data.</text>
</comment>
<evidence type="ECO:0000313" key="1">
    <source>
        <dbReference type="EMBL" id="MBC8585391.1"/>
    </source>
</evidence>
<organism evidence="1 2">
    <name type="scientific">Youxingia wuxianensis</name>
    <dbReference type="NCBI Taxonomy" id="2763678"/>
    <lineage>
        <taxon>Bacteria</taxon>
        <taxon>Bacillati</taxon>
        <taxon>Bacillota</taxon>
        <taxon>Clostridia</taxon>
        <taxon>Eubacteriales</taxon>
        <taxon>Oscillospiraceae</taxon>
        <taxon>Youxingia</taxon>
    </lineage>
</organism>